<dbReference type="PANTHER" id="PTHR39600">
    <property type="entry name" value="PEPTIDASE INHIBITOR I78 FAMILY PROTEIN"/>
    <property type="match status" value="1"/>
</dbReference>
<dbReference type="Gene3D" id="3.30.10.10">
    <property type="entry name" value="Trypsin Inhibitor V, subunit A"/>
    <property type="match status" value="1"/>
</dbReference>
<protein>
    <recommendedName>
        <fullName evidence="3">Proteinase inhibitor I78</fullName>
    </recommendedName>
</protein>
<evidence type="ECO:0000313" key="2">
    <source>
        <dbReference type="Proteomes" id="UP001149165"/>
    </source>
</evidence>
<accession>A0A9W9G7T7</accession>
<organism evidence="1 2">
    <name type="scientific">Penicillium angulare</name>
    <dbReference type="NCBI Taxonomy" id="116970"/>
    <lineage>
        <taxon>Eukaryota</taxon>
        <taxon>Fungi</taxon>
        <taxon>Dikarya</taxon>
        <taxon>Ascomycota</taxon>
        <taxon>Pezizomycotina</taxon>
        <taxon>Eurotiomycetes</taxon>
        <taxon>Eurotiomycetidae</taxon>
        <taxon>Eurotiales</taxon>
        <taxon>Aspergillaceae</taxon>
        <taxon>Penicillium</taxon>
    </lineage>
</organism>
<dbReference type="InterPro" id="IPR021719">
    <property type="entry name" value="Prot_inh_I78"/>
</dbReference>
<evidence type="ECO:0008006" key="3">
    <source>
        <dbReference type="Google" id="ProtNLM"/>
    </source>
</evidence>
<dbReference type="PANTHER" id="PTHR39600:SF1">
    <property type="entry name" value="PEPTIDASE INHIBITOR I78 FAMILY PROTEIN"/>
    <property type="match status" value="1"/>
</dbReference>
<proteinExistence type="predicted"/>
<keyword evidence="2" id="KW-1185">Reference proteome</keyword>
<sequence>MPLVIPGVNSSMGDKSEWVNKLMGKKLSDSASNETVFAKKDLPQSHRILEHDSMATADHQENRLNIHLDRDGVVHNVTYG</sequence>
<reference evidence="1" key="1">
    <citation type="submission" date="2022-11" db="EMBL/GenBank/DDBJ databases">
        <authorList>
            <person name="Petersen C."/>
        </authorList>
    </citation>
    <scope>NUCLEOTIDE SEQUENCE</scope>
    <source>
        <strain evidence="1">IBT 30069</strain>
    </source>
</reference>
<dbReference type="AlphaFoldDB" id="A0A9W9G7T7"/>
<reference evidence="1" key="2">
    <citation type="journal article" date="2023" name="IMA Fungus">
        <title>Comparative genomic study of the Penicillium genus elucidates a diverse pangenome and 15 lateral gene transfer events.</title>
        <authorList>
            <person name="Petersen C."/>
            <person name="Sorensen T."/>
            <person name="Nielsen M.R."/>
            <person name="Sondergaard T.E."/>
            <person name="Sorensen J.L."/>
            <person name="Fitzpatrick D.A."/>
            <person name="Frisvad J.C."/>
            <person name="Nielsen K.L."/>
        </authorList>
    </citation>
    <scope>NUCLEOTIDE SEQUENCE</scope>
    <source>
        <strain evidence="1">IBT 30069</strain>
    </source>
</reference>
<dbReference type="OrthoDB" id="10013825at2759"/>
<dbReference type="EMBL" id="JAPQKH010000002">
    <property type="protein sequence ID" value="KAJ5113646.1"/>
    <property type="molecule type" value="Genomic_DNA"/>
</dbReference>
<dbReference type="Pfam" id="PF11720">
    <property type="entry name" value="Inhibitor_I78"/>
    <property type="match status" value="1"/>
</dbReference>
<gene>
    <name evidence="1" type="ORF">N7456_002180</name>
</gene>
<dbReference type="Proteomes" id="UP001149165">
    <property type="component" value="Unassembled WGS sequence"/>
</dbReference>
<comment type="caution">
    <text evidence="1">The sequence shown here is derived from an EMBL/GenBank/DDBJ whole genome shotgun (WGS) entry which is preliminary data.</text>
</comment>
<name>A0A9W9G7T7_9EURO</name>
<evidence type="ECO:0000313" key="1">
    <source>
        <dbReference type="EMBL" id="KAJ5113646.1"/>
    </source>
</evidence>